<comment type="caution">
    <text evidence="1">The sequence shown here is derived from an EMBL/GenBank/DDBJ whole genome shotgun (WGS) entry which is preliminary data.</text>
</comment>
<protein>
    <submittedName>
        <fullName evidence="1">Uncharacterized protein</fullName>
    </submittedName>
</protein>
<proteinExistence type="predicted"/>
<reference evidence="1" key="1">
    <citation type="submission" date="2019-05" db="EMBL/GenBank/DDBJ databases">
        <title>The de novo reference genome and transcriptome assemblies of the wild tomato species Solanum chilense.</title>
        <authorList>
            <person name="Stam R."/>
            <person name="Nosenko T."/>
            <person name="Hoerger A.C."/>
            <person name="Stephan W."/>
            <person name="Seidel M.A."/>
            <person name="Kuhn J.M.M."/>
            <person name="Haberer G."/>
            <person name="Tellier A."/>
        </authorList>
    </citation>
    <scope>NUCLEOTIDE SEQUENCE</scope>
    <source>
        <tissue evidence="1">Mature leaves</tissue>
    </source>
</reference>
<gene>
    <name evidence="1" type="ORF">EJD97_013291</name>
</gene>
<dbReference type="EMBL" id="RXGB01000034">
    <property type="protein sequence ID" value="TMX05641.1"/>
    <property type="molecule type" value="Genomic_DNA"/>
</dbReference>
<accession>A0A6N2CJN5</accession>
<evidence type="ECO:0000313" key="1">
    <source>
        <dbReference type="EMBL" id="TMX05641.1"/>
    </source>
</evidence>
<sequence>MCYTLVGNQWYKKDSLKARVETIRVTKLSLDDASPLLKDMKDVKAHLLTIEDGLKVLQEFAGKLLHLHKDTNIDVGKHHLVVDGEMIGQIVQATSKGEKSQNVSCALYKQRGRLIKHKN</sequence>
<dbReference type="AlphaFoldDB" id="A0A6N2CJN5"/>
<organism evidence="1">
    <name type="scientific">Solanum chilense</name>
    <name type="common">Tomato</name>
    <name type="synonym">Lycopersicon chilense</name>
    <dbReference type="NCBI Taxonomy" id="4083"/>
    <lineage>
        <taxon>Eukaryota</taxon>
        <taxon>Viridiplantae</taxon>
        <taxon>Streptophyta</taxon>
        <taxon>Embryophyta</taxon>
        <taxon>Tracheophyta</taxon>
        <taxon>Spermatophyta</taxon>
        <taxon>Magnoliopsida</taxon>
        <taxon>eudicotyledons</taxon>
        <taxon>Gunneridae</taxon>
        <taxon>Pentapetalae</taxon>
        <taxon>asterids</taxon>
        <taxon>lamiids</taxon>
        <taxon>Solanales</taxon>
        <taxon>Solanaceae</taxon>
        <taxon>Solanoideae</taxon>
        <taxon>Solaneae</taxon>
        <taxon>Solanum</taxon>
        <taxon>Solanum subgen. Lycopersicon</taxon>
    </lineage>
</organism>
<name>A0A6N2CJN5_SOLCI</name>